<gene>
    <name evidence="1" type="ORF">J7561_04470</name>
</gene>
<name>A0AB35BW21_9GAMM</name>
<evidence type="ECO:0000313" key="2">
    <source>
        <dbReference type="Proteomes" id="UP000680020"/>
    </source>
</evidence>
<dbReference type="Proteomes" id="UP000680020">
    <property type="component" value="Unassembled WGS sequence"/>
</dbReference>
<sequence>MKNREWMLQSKETRRKYDKATWVPLRVSCTEEQGDITVLGCVSEFFGCGSVAFSPEQKQVAEKLSWNDIGISNSTEPYAYEDGYYSSVEEYEYNDKDPIGINLVFQQIQPITGIRKWIVNPDLIIALGLIQDGANWVRPEENFTVVIKESFDDEGNHISIKIKREFLIDYLAARNLSLRLSYYRQRVKNVESLESSPYSGLENSKEERDGGRFELLIRDLEDVYGGGWFGMRVWRTDIDEEEDAPVMGEESDDNVETESSQGYIKGYPGVRVESEFFRDEWIEHQGLSVRVRGDKDPNLPSFIIETDGSRMASSMLNNEDIGRWLWFRPSVINEFLNYQGFSLEWHTAETGSLRSPSGYGIHFGVNSSSLVSVYAYDIARLASWEQHIWSSYNVVPEGKVSFELLMSQVEAKPATTRAAEVLLLECMKLLEISFKKYRDIDLFSSEINEASYFKQINRFSCIDQASLLTLAKELIRVFSERLNKDQLRELSNHKDKKTLGSNKLLESILADKVGTAKAREVFGVIAGVYDMRIGDAHLASSKVDSALQLAGIDDSQSFLKQAEQLIKNFGESIWWVGKLLFDTEK</sequence>
<evidence type="ECO:0008006" key="3">
    <source>
        <dbReference type="Google" id="ProtNLM"/>
    </source>
</evidence>
<protein>
    <recommendedName>
        <fullName evidence="3">ApeA N-terminal domain-containing protein</fullName>
    </recommendedName>
</protein>
<dbReference type="RefSeq" id="WP_213403694.1">
    <property type="nucleotide sequence ID" value="NZ_JAGIBT010000008.1"/>
</dbReference>
<organism evidence="1 2">
    <name type="scientific">Wohlfahrtiimonas chitiniclastica</name>
    <dbReference type="NCBI Taxonomy" id="400946"/>
    <lineage>
        <taxon>Bacteria</taxon>
        <taxon>Pseudomonadati</taxon>
        <taxon>Pseudomonadota</taxon>
        <taxon>Gammaproteobacteria</taxon>
        <taxon>Cardiobacteriales</taxon>
        <taxon>Ignatzschineriaceae</taxon>
        <taxon>Wohlfahrtiimonas</taxon>
    </lineage>
</organism>
<reference evidence="1" key="1">
    <citation type="submission" date="2021-03" db="EMBL/GenBank/DDBJ databases">
        <title>Identification and antibiotic profiling of Wohlfahrtiimonas chitiniclastica, an underestimated human pathogen.</title>
        <authorList>
            <person name="Kopf A."/>
            <person name="Bunk B."/>
            <person name="Coldewey S."/>
            <person name="Gunzer F."/>
            <person name="Riedel T."/>
            <person name="Schroettner P."/>
        </authorList>
    </citation>
    <scope>NUCLEOTIDE SEQUENCE</scope>
    <source>
        <strain evidence="1">DSM 100917</strain>
    </source>
</reference>
<accession>A0AB35BW21</accession>
<dbReference type="EMBL" id="JAGIBU010000002">
    <property type="protein sequence ID" value="MBS7824455.1"/>
    <property type="molecule type" value="Genomic_DNA"/>
</dbReference>
<proteinExistence type="predicted"/>
<evidence type="ECO:0000313" key="1">
    <source>
        <dbReference type="EMBL" id="MBS7824455.1"/>
    </source>
</evidence>
<dbReference type="AlphaFoldDB" id="A0AB35BW21"/>
<comment type="caution">
    <text evidence="1">The sequence shown here is derived from an EMBL/GenBank/DDBJ whole genome shotgun (WGS) entry which is preliminary data.</text>
</comment>